<dbReference type="PATRIC" id="fig|267850.7.peg.2736"/>
<gene>
    <name evidence="10" type="ORF">ADINL_2783</name>
</gene>
<proteinExistence type="inferred from homology"/>
<evidence type="ECO:0000259" key="9">
    <source>
        <dbReference type="Pfam" id="PF24575"/>
    </source>
</evidence>
<dbReference type="Proteomes" id="UP000027318">
    <property type="component" value="Unassembled WGS sequence"/>
</dbReference>
<evidence type="ECO:0000256" key="4">
    <source>
        <dbReference type="ARBA" id="ARBA00022729"/>
    </source>
</evidence>
<keyword evidence="2" id="KW-1134">Transmembrane beta strand</keyword>
<dbReference type="STRING" id="267850.ADINL_2783"/>
<evidence type="ECO:0000256" key="2">
    <source>
        <dbReference type="ARBA" id="ARBA00022452"/>
    </source>
</evidence>
<dbReference type="GO" id="GO:0009279">
    <property type="term" value="C:cell outer membrane"/>
    <property type="evidence" value="ECO:0007669"/>
    <property type="project" value="UniProtKB-SubCell"/>
</dbReference>
<keyword evidence="5" id="KW-0472">Membrane</keyword>
<evidence type="ECO:0000256" key="6">
    <source>
        <dbReference type="ARBA" id="ARBA00023237"/>
    </source>
</evidence>
<dbReference type="InterPro" id="IPR007655">
    <property type="entry name" value="Slam_C"/>
</dbReference>
<dbReference type="InterPro" id="IPR011990">
    <property type="entry name" value="TPR-like_helical_dom_sf"/>
</dbReference>
<keyword evidence="6" id="KW-0998">Cell outer membrane</keyword>
<keyword evidence="11" id="KW-1185">Reference proteome</keyword>
<comment type="caution">
    <text evidence="10">The sequence shown here is derived from an EMBL/GenBank/DDBJ whole genome shotgun (WGS) entry which is preliminary data.</text>
</comment>
<organism evidence="10 11">
    <name type="scientific">Nitrincola lacisaponensis</name>
    <dbReference type="NCBI Taxonomy" id="267850"/>
    <lineage>
        <taxon>Bacteria</taxon>
        <taxon>Pseudomonadati</taxon>
        <taxon>Pseudomonadota</taxon>
        <taxon>Gammaproteobacteria</taxon>
        <taxon>Oceanospirillales</taxon>
        <taxon>Oceanospirillaceae</taxon>
        <taxon>Nitrincola</taxon>
    </lineage>
</organism>
<dbReference type="Pfam" id="PF04575">
    <property type="entry name" value="SlipAM"/>
    <property type="match status" value="1"/>
</dbReference>
<feature type="domain" description="Surface lipoprotein assembly modifier C-terminal" evidence="8">
    <location>
        <begin position="204"/>
        <end position="495"/>
    </location>
</feature>
<name>A0A063XZ54_9GAMM</name>
<dbReference type="EMBL" id="JMSZ01000037">
    <property type="protein sequence ID" value="KDE38769.1"/>
    <property type="molecule type" value="Genomic_DNA"/>
</dbReference>
<sequence length="495" mass="57099">MFNLHITRWQVGGLWTVLLLLAMPLAAQDADVQLRLQQSLDQQAETLERRLLADEDYQPAGQPQLIIEGRAYPVGDNVDDLGRALYVALQQRQWSAVVYFLQRYAALEDADPMLLAFAQGSLARVQGDLRGAEAFFRQLLLLQPGFLPGQLELARVLFENHKNPEAYQSFEQIAAQLDPLDERQTGVRRTVQNFLQALDQRHAWQGSVAFGPIWNDNLNQSSGSRTCLLELNGQCYYERKVPDALAATGVDYEFSLNRQFSLSGHHGMYVRALWYGQSYDETREYNESTLNLQSGYRYQDQRHQFRLAPVVELTAQGDKVLHDAWGVHAEWMYHLNPRRVFKLEGSSRQLRYQDDRFDRYNGPSHAVHATVWQVLPNNWTAFTGLDWQYRDAEDETLAYQQPGLRLGMAGALNQHLHTTLLLSHRERRHQAFSAVLGERRSDDEQSVTLILRAPTLQVAGFEPVLTLRHRKIRSNVDWLYSHDRNQVSLKLERRF</sequence>
<comment type="similarity">
    <text evidence="7">Belongs to the Slam family.</text>
</comment>
<reference evidence="10 11" key="1">
    <citation type="journal article" date="2005" name="Int. J. Syst. Evol. Microbiol.">
        <title>Nitrincola lacisaponensis gen. nov., sp. nov., a novel alkaliphilic bacterium isolated from an alkaline, saline lake.</title>
        <authorList>
            <person name="Dimitriu P.A."/>
            <person name="Shukla S.K."/>
            <person name="Conradt J."/>
            <person name="Marquez M.C."/>
            <person name="Ventosa A."/>
            <person name="Maglia A."/>
            <person name="Peyton B.M."/>
            <person name="Pinkart H.C."/>
            <person name="Mormile M.R."/>
        </authorList>
    </citation>
    <scope>NUCLEOTIDE SEQUENCE [LARGE SCALE GENOMIC DNA]</scope>
    <source>
        <strain evidence="10 11">4CA</strain>
    </source>
</reference>
<evidence type="ECO:0000313" key="10">
    <source>
        <dbReference type="EMBL" id="KDE38769.1"/>
    </source>
</evidence>
<dbReference type="OrthoDB" id="7525402at2"/>
<keyword evidence="4" id="KW-0732">Signal</keyword>
<keyword evidence="3" id="KW-0812">Transmembrane</keyword>
<evidence type="ECO:0000256" key="5">
    <source>
        <dbReference type="ARBA" id="ARBA00023136"/>
    </source>
</evidence>
<evidence type="ECO:0000256" key="1">
    <source>
        <dbReference type="ARBA" id="ARBA00004571"/>
    </source>
</evidence>
<dbReference type="RefSeq" id="WP_084154538.1">
    <property type="nucleotide sequence ID" value="NZ_JMSZ01000037.1"/>
</dbReference>
<dbReference type="Pfam" id="PF24575">
    <property type="entry name" value="TPR_Slam"/>
    <property type="match status" value="1"/>
</dbReference>
<protein>
    <submittedName>
        <fullName evidence="10">Outer membrane protein</fullName>
    </submittedName>
</protein>
<comment type="subcellular location">
    <subcellularLocation>
        <location evidence="1">Cell outer membrane</location>
        <topology evidence="1">Multi-pass membrane protein</topology>
    </subcellularLocation>
</comment>
<evidence type="ECO:0000256" key="3">
    <source>
        <dbReference type="ARBA" id="ARBA00022692"/>
    </source>
</evidence>
<accession>A0A063XZ54</accession>
<evidence type="ECO:0000259" key="8">
    <source>
        <dbReference type="Pfam" id="PF04575"/>
    </source>
</evidence>
<dbReference type="AlphaFoldDB" id="A0A063XZ54"/>
<dbReference type="Gene3D" id="1.25.40.10">
    <property type="entry name" value="Tetratricopeptide repeat domain"/>
    <property type="match status" value="1"/>
</dbReference>
<evidence type="ECO:0000313" key="11">
    <source>
        <dbReference type="Proteomes" id="UP000027318"/>
    </source>
</evidence>
<dbReference type="InterPro" id="IPR057556">
    <property type="entry name" value="TPR_Slam"/>
</dbReference>
<feature type="domain" description="Surface lipoprotein assembly modifier N-terminal TPR repeats region" evidence="9">
    <location>
        <begin position="77"/>
        <end position="170"/>
    </location>
</feature>
<evidence type="ECO:0000256" key="7">
    <source>
        <dbReference type="ARBA" id="ARBA00023609"/>
    </source>
</evidence>
<dbReference type="SUPFAM" id="SSF48452">
    <property type="entry name" value="TPR-like"/>
    <property type="match status" value="1"/>
</dbReference>